<reference evidence="2" key="1">
    <citation type="journal article" date="2020" name="mSystems">
        <title>Genome- and Community-Level Interaction Insights into Carbon Utilization and Element Cycling Functions of Hydrothermarchaeota in Hydrothermal Sediment.</title>
        <authorList>
            <person name="Zhou Z."/>
            <person name="Liu Y."/>
            <person name="Xu W."/>
            <person name="Pan J."/>
            <person name="Luo Z.H."/>
            <person name="Li M."/>
        </authorList>
    </citation>
    <scope>NUCLEOTIDE SEQUENCE [LARGE SCALE GENOMIC DNA]</scope>
    <source>
        <strain evidence="2">SpSt-732</strain>
    </source>
</reference>
<evidence type="ECO:0000313" key="2">
    <source>
        <dbReference type="EMBL" id="HGI87170.1"/>
    </source>
</evidence>
<name>A0A7C4FGT5_9CREN</name>
<evidence type="ECO:0008006" key="3">
    <source>
        <dbReference type="Google" id="ProtNLM"/>
    </source>
</evidence>
<comment type="caution">
    <text evidence="2">The sequence shown here is derived from an EMBL/GenBank/DDBJ whole genome shotgun (WGS) entry which is preliminary data.</text>
</comment>
<proteinExistence type="predicted"/>
<evidence type="ECO:0000256" key="1">
    <source>
        <dbReference type="SAM" id="Phobius"/>
    </source>
</evidence>
<keyword evidence="1" id="KW-1133">Transmembrane helix</keyword>
<feature type="transmembrane region" description="Helical" evidence="1">
    <location>
        <begin position="474"/>
        <end position="495"/>
    </location>
</feature>
<gene>
    <name evidence="2" type="ORF">ENV14_02050</name>
</gene>
<protein>
    <recommendedName>
        <fullName evidence="3">Ig-like domain repeat protein</fullName>
    </recommendedName>
</protein>
<organism evidence="2">
    <name type="scientific">Ignisphaera aggregans</name>
    <dbReference type="NCBI Taxonomy" id="334771"/>
    <lineage>
        <taxon>Archaea</taxon>
        <taxon>Thermoproteota</taxon>
        <taxon>Thermoprotei</taxon>
        <taxon>Desulfurococcales</taxon>
        <taxon>Desulfurococcaceae</taxon>
        <taxon>Ignisphaera</taxon>
    </lineage>
</organism>
<accession>A0A7C4FGT5</accession>
<sequence length="502" mass="55138">MMGLRGAVATTLFLLLILVIPTHVKSQVLHYSEVIPNWFDWVIELDIYTPATFTLGSIANVSISMNLREKGQGSQLCITSVSLSLASISVSRYVGFLRDRGDHALITISIPLSSTAYPQSKPGSTLVDVLKITLQGYVELANGSRKAVSFTKAIPVNIYVPPSSVIAYIDYSYITNGVQLIVRLQNFDVHPVYNVYLSIYVNSSQRVVQYYAALEPQSQTSFQQLLFLGPGLYSVTAIANYTTSYGINKSFLTSTIIIVPATPKVSIKANTTEIVFGQQISIEGFIEPKAPLGFVLEYSLNGFDWYPIASLEFSKNGSLRYAWKPSLVGTVYVRGRTIETERFREAVSNSITIRIAKLKPSVRISTEKNLLTVGDSTRLTVTITPNASIPIIVVYRRQEEPLWRNYTTLTMDPSGRAVIPTQFFSDPGTYIFKAIALETGFTTQSESNEIAINVQIPANQTTTPLPQNSAPPRAGLTALVVAVSISMAIALLLFAGGRRRTS</sequence>
<keyword evidence="1" id="KW-0812">Transmembrane</keyword>
<keyword evidence="1" id="KW-0472">Membrane</keyword>
<dbReference type="EMBL" id="DTFF01000017">
    <property type="protein sequence ID" value="HGI87170.1"/>
    <property type="molecule type" value="Genomic_DNA"/>
</dbReference>
<dbReference type="AlphaFoldDB" id="A0A7C4FGT5"/>